<dbReference type="RefSeq" id="WP_192769028.1">
    <property type="nucleotide sequence ID" value="NZ_JADBEB010000001.1"/>
</dbReference>
<protein>
    <submittedName>
        <fullName evidence="1">Uncharacterized protein</fullName>
    </submittedName>
</protein>
<keyword evidence="2" id="KW-1185">Reference proteome</keyword>
<comment type="caution">
    <text evidence="1">The sequence shown here is derived from an EMBL/GenBank/DDBJ whole genome shotgun (WGS) entry which is preliminary data.</text>
</comment>
<reference evidence="1" key="1">
    <citation type="submission" date="2020-10" db="EMBL/GenBank/DDBJ databases">
        <title>Sequencing the genomes of 1000 actinobacteria strains.</title>
        <authorList>
            <person name="Klenk H.-P."/>
        </authorList>
    </citation>
    <scope>NUCLEOTIDE SEQUENCE</scope>
    <source>
        <strain evidence="1">DSM 46832</strain>
    </source>
</reference>
<evidence type="ECO:0000313" key="2">
    <source>
        <dbReference type="Proteomes" id="UP000649753"/>
    </source>
</evidence>
<accession>A0A927M871</accession>
<sequence>MATLFLACRVAVVGSLEYHFGAGFDDRRFDELETEFDRGQAAFIKAEARLRELVAEPPESGETVLPWKLDERIDVR</sequence>
<proteinExistence type="predicted"/>
<dbReference type="AlphaFoldDB" id="A0A927M871"/>
<gene>
    <name evidence="1" type="ORF">H4W31_005212</name>
</gene>
<evidence type="ECO:0000313" key="1">
    <source>
        <dbReference type="EMBL" id="MBE1489574.1"/>
    </source>
</evidence>
<dbReference type="EMBL" id="JADBEB010000001">
    <property type="protein sequence ID" value="MBE1489574.1"/>
    <property type="molecule type" value="Genomic_DNA"/>
</dbReference>
<organism evidence="1 2">
    <name type="scientific">Plantactinospora soyae</name>
    <dbReference type="NCBI Taxonomy" id="1544732"/>
    <lineage>
        <taxon>Bacteria</taxon>
        <taxon>Bacillati</taxon>
        <taxon>Actinomycetota</taxon>
        <taxon>Actinomycetes</taxon>
        <taxon>Micromonosporales</taxon>
        <taxon>Micromonosporaceae</taxon>
        <taxon>Plantactinospora</taxon>
    </lineage>
</organism>
<dbReference type="Proteomes" id="UP000649753">
    <property type="component" value="Unassembled WGS sequence"/>
</dbReference>
<name>A0A927M871_9ACTN</name>